<evidence type="ECO:0000313" key="3">
    <source>
        <dbReference type="Proteomes" id="UP000318578"/>
    </source>
</evidence>
<dbReference type="InterPro" id="IPR052186">
    <property type="entry name" value="Hydantoin_racemase-like"/>
</dbReference>
<dbReference type="OrthoDB" id="9791723at2"/>
<comment type="caution">
    <text evidence="2">The sequence shown here is derived from an EMBL/GenBank/DDBJ whole genome shotgun (WGS) entry which is preliminary data.</text>
</comment>
<keyword evidence="3" id="KW-1185">Reference proteome</keyword>
<dbReference type="AlphaFoldDB" id="A0A558AJ23"/>
<dbReference type="GO" id="GO:0047661">
    <property type="term" value="F:amino-acid racemase activity"/>
    <property type="evidence" value="ECO:0007669"/>
    <property type="project" value="InterPro"/>
</dbReference>
<reference evidence="2 3" key="1">
    <citation type="submission" date="2019-07" db="EMBL/GenBank/DDBJ databases">
        <title>New species of Amycolatopsis and Streptomyces.</title>
        <authorList>
            <person name="Duangmal K."/>
            <person name="Teo W.F.A."/>
            <person name="Lipun K."/>
        </authorList>
    </citation>
    <scope>NUCLEOTIDE SEQUENCE [LARGE SCALE GENOMIC DNA]</scope>
    <source>
        <strain evidence="2 3">JCM 30562</strain>
    </source>
</reference>
<dbReference type="Proteomes" id="UP000318578">
    <property type="component" value="Unassembled WGS sequence"/>
</dbReference>
<dbReference type="PANTHER" id="PTHR28047">
    <property type="entry name" value="PROTEIN DCG1"/>
    <property type="match status" value="1"/>
</dbReference>
<dbReference type="Pfam" id="PF01177">
    <property type="entry name" value="Asp_Glu_race"/>
    <property type="match status" value="1"/>
</dbReference>
<protein>
    <submittedName>
        <fullName evidence="2">Hydrogenase expression protein HupH</fullName>
    </submittedName>
</protein>
<dbReference type="InterPro" id="IPR015942">
    <property type="entry name" value="Asp/Glu/hydantoin_racemase"/>
</dbReference>
<dbReference type="InterPro" id="IPR053714">
    <property type="entry name" value="Iso_Racemase_Enz_sf"/>
</dbReference>
<dbReference type="EMBL" id="VJZA01000007">
    <property type="protein sequence ID" value="TVT24268.1"/>
    <property type="molecule type" value="Genomic_DNA"/>
</dbReference>
<dbReference type="PANTHER" id="PTHR28047:SF5">
    <property type="entry name" value="PROTEIN DCG1"/>
    <property type="match status" value="1"/>
</dbReference>
<organism evidence="2 3">
    <name type="scientific">Amycolatopsis acidiphila</name>
    <dbReference type="NCBI Taxonomy" id="715473"/>
    <lineage>
        <taxon>Bacteria</taxon>
        <taxon>Bacillati</taxon>
        <taxon>Actinomycetota</taxon>
        <taxon>Actinomycetes</taxon>
        <taxon>Pseudonocardiales</taxon>
        <taxon>Pseudonocardiaceae</taxon>
        <taxon>Amycolatopsis</taxon>
    </lineage>
</organism>
<dbReference type="Gene3D" id="3.40.50.12500">
    <property type="match status" value="1"/>
</dbReference>
<evidence type="ECO:0000313" key="2">
    <source>
        <dbReference type="EMBL" id="TVT24268.1"/>
    </source>
</evidence>
<gene>
    <name evidence="2" type="ORF">FNH06_06775</name>
</gene>
<proteinExistence type="inferred from homology"/>
<evidence type="ECO:0000256" key="1">
    <source>
        <dbReference type="ARBA" id="ARBA00038414"/>
    </source>
</evidence>
<sequence length="239" mass="25527">MKLTVVSPLISDDFTEGVRKEVEHWLGPDTDVEVVRIQRGPASIESEYDEALAGPGILEEVVKAAEGGAEAVFITCFGDPAVHAAREVVDVPVVGGFEPAVLHALALGEHVGIVTVLPNVVPMIRSLIRRYGFTDRVGSVRVVDMPVLTLHDPDTLLTRLHEQAKAAVDADEAQVIVLGCTGMIGVAASLQERLAAEGTFIPVIDPTGAALLWLESQVRLGVRPSRATYLPPPAKKRIP</sequence>
<accession>A0A558AJ23</accession>
<name>A0A558AJ23_9PSEU</name>
<dbReference type="RefSeq" id="WP_144635314.1">
    <property type="nucleotide sequence ID" value="NZ_BNAX01000016.1"/>
</dbReference>
<comment type="similarity">
    <text evidence="1">Belongs to the HyuE racemase family.</text>
</comment>